<reference evidence="1" key="1">
    <citation type="submission" date="2020-07" db="EMBL/GenBank/DDBJ databases">
        <authorList>
            <person name="Pettersson B.M.F."/>
            <person name="Behra P.R.K."/>
            <person name="Ramesh M."/>
            <person name="Das S."/>
            <person name="Dasgupta S."/>
            <person name="Kirsebom L.A."/>
        </authorList>
    </citation>
    <scope>NUCLEOTIDE SEQUENCE</scope>
    <source>
        <strain evidence="1">CCUG 55640</strain>
    </source>
</reference>
<dbReference type="Proteomes" id="UP001141650">
    <property type="component" value="Unassembled WGS sequence"/>
</dbReference>
<sequence length="145" mass="15567">MAGRFDIFKCQRGARRAASAWAVRLAAPAALVAAACALPVAPMARSEVAIDPIVEAPSPPCNLPTIDDLIIWRRVPGAVDRAEIVSSADLYNCRPMLDELRGPALGLSEPGYCTKVAWRTDNPGYSTLISPTIPLKKVFYQVGDC</sequence>
<comment type="caution">
    <text evidence="1">The sequence shown here is derived from an EMBL/GenBank/DDBJ whole genome shotgun (WGS) entry which is preliminary data.</text>
</comment>
<dbReference type="AlphaFoldDB" id="A0AA41XSH1"/>
<gene>
    <name evidence="1" type="ORF">H7K38_22810</name>
</gene>
<evidence type="ECO:0000313" key="1">
    <source>
        <dbReference type="EMBL" id="MCV7381463.1"/>
    </source>
</evidence>
<protein>
    <submittedName>
        <fullName evidence="1">Uncharacterized protein</fullName>
    </submittedName>
</protein>
<reference evidence="1" key="2">
    <citation type="journal article" date="2022" name="BMC Genomics">
        <title>Comparative genome analysis of mycobacteria focusing on tRNA and non-coding RNA.</title>
        <authorList>
            <person name="Behra P.R.K."/>
            <person name="Pettersson B.M.F."/>
            <person name="Ramesh M."/>
            <person name="Das S."/>
            <person name="Dasgupta S."/>
            <person name="Kirsebom L.A."/>
        </authorList>
    </citation>
    <scope>NUCLEOTIDE SEQUENCE</scope>
    <source>
        <strain evidence="1">CCUG 55640</strain>
    </source>
</reference>
<name>A0AA41XSH1_9MYCO</name>
<dbReference type="RefSeq" id="WP_142276401.1">
    <property type="nucleotide sequence ID" value="NZ_JACKVH010000020.1"/>
</dbReference>
<organism evidence="1 2">
    <name type="scientific">Mycobacterium alsense</name>
    <dbReference type="NCBI Taxonomy" id="324058"/>
    <lineage>
        <taxon>Bacteria</taxon>
        <taxon>Bacillati</taxon>
        <taxon>Actinomycetota</taxon>
        <taxon>Actinomycetes</taxon>
        <taxon>Mycobacteriales</taxon>
        <taxon>Mycobacteriaceae</taxon>
        <taxon>Mycobacterium</taxon>
    </lineage>
</organism>
<accession>A0AA41XSH1</accession>
<proteinExistence type="predicted"/>
<dbReference type="EMBL" id="JACKVH010000020">
    <property type="protein sequence ID" value="MCV7381463.1"/>
    <property type="molecule type" value="Genomic_DNA"/>
</dbReference>
<evidence type="ECO:0000313" key="2">
    <source>
        <dbReference type="Proteomes" id="UP001141650"/>
    </source>
</evidence>